<dbReference type="RefSeq" id="WP_005799487.1">
    <property type="nucleotide sequence ID" value="NZ_ACQT01000226.1"/>
</dbReference>
<comment type="caution">
    <text evidence="12">The sequence shown here is derived from an EMBL/GenBank/DDBJ whole genome shotgun (WGS) entry which is preliminary data.</text>
</comment>
<sequence>MVSAVFHSPLEHAPATPATAITNIANNAQTASAAAAKASKPTRSSTPARAARDWTALSRTFWLAVLPPALGLGLLVGLWALVSASTGRSIPTPYETWLQAVEVFSNPFYRNGPNDQGVGWNVLASLQRVAVGFGLAAVVGIPAGFAIGRFAFLSRMFNPLISLLRPVSPLAWLPIGLLVFKGANPAAIWTIFICSIWPMVINTAVGVQRVPQDYLNVARVLNLSEWKVLTKILFPSVLPYMLTGVRLAVGTAWLVIVAAEMLTGGVGIGFWVWDEWNNLNVKNIIIAIFVIGIVGLLLEAALVKLATAFTFEEVRT</sequence>
<evidence type="ECO:0000256" key="10">
    <source>
        <dbReference type="RuleBase" id="RU363032"/>
    </source>
</evidence>
<keyword evidence="8" id="KW-0406">Ion transport</keyword>
<dbReference type="InterPro" id="IPR000515">
    <property type="entry name" value="MetI-like"/>
</dbReference>
<dbReference type="GO" id="GO:0015112">
    <property type="term" value="F:nitrate transmembrane transporter activity"/>
    <property type="evidence" value="ECO:0007669"/>
    <property type="project" value="InterPro"/>
</dbReference>
<feature type="transmembrane region" description="Helical" evidence="10">
    <location>
        <begin position="61"/>
        <end position="82"/>
    </location>
</feature>
<keyword evidence="5" id="KW-0997">Cell inner membrane</keyword>
<feature type="domain" description="ABC transmembrane type-1" evidence="11">
    <location>
        <begin position="122"/>
        <end position="303"/>
    </location>
</feature>
<dbReference type="OrthoDB" id="8138334at2"/>
<dbReference type="InterPro" id="IPR035906">
    <property type="entry name" value="MetI-like_sf"/>
</dbReference>
<evidence type="ECO:0000256" key="6">
    <source>
        <dbReference type="ARBA" id="ARBA00022692"/>
    </source>
</evidence>
<dbReference type="CDD" id="cd06261">
    <property type="entry name" value="TM_PBP2"/>
    <property type="match status" value="1"/>
</dbReference>
<evidence type="ECO:0000256" key="8">
    <source>
        <dbReference type="ARBA" id="ARBA00023065"/>
    </source>
</evidence>
<keyword evidence="13" id="KW-1185">Reference proteome</keyword>
<evidence type="ECO:0000256" key="4">
    <source>
        <dbReference type="ARBA" id="ARBA00022475"/>
    </source>
</evidence>
<keyword evidence="6 10" id="KW-0812">Transmembrane</keyword>
<dbReference type="GO" id="GO:0006811">
    <property type="term" value="P:monoatomic ion transport"/>
    <property type="evidence" value="ECO:0007669"/>
    <property type="project" value="UniProtKB-KW"/>
</dbReference>
<proteinExistence type="inferred from homology"/>
<evidence type="ECO:0000256" key="2">
    <source>
        <dbReference type="ARBA" id="ARBA00004651"/>
    </source>
</evidence>
<keyword evidence="3 10" id="KW-0813">Transport</keyword>
<evidence type="ECO:0000256" key="5">
    <source>
        <dbReference type="ARBA" id="ARBA00022519"/>
    </source>
</evidence>
<evidence type="ECO:0000256" key="9">
    <source>
        <dbReference type="ARBA" id="ARBA00023136"/>
    </source>
</evidence>
<evidence type="ECO:0000256" key="7">
    <source>
        <dbReference type="ARBA" id="ARBA00022989"/>
    </source>
</evidence>
<dbReference type="AlphaFoldDB" id="C5TA45"/>
<accession>C5TA45</accession>
<dbReference type="Pfam" id="PF00528">
    <property type="entry name" value="BPD_transp_1"/>
    <property type="match status" value="1"/>
</dbReference>
<dbReference type="PATRIC" id="fig|573060.9.peg.1202"/>
<dbReference type="Proteomes" id="UP000003856">
    <property type="component" value="Unassembled WGS sequence"/>
</dbReference>
<dbReference type="EMBL" id="ACQT01000226">
    <property type="protein sequence ID" value="EER58652.1"/>
    <property type="molecule type" value="Genomic_DNA"/>
</dbReference>
<name>C5TA45_ACIDE</name>
<dbReference type="PANTHER" id="PTHR30151:SF7">
    <property type="entry name" value="NITRATE IMPORT PERMEASE PROTEIN NRTB"/>
    <property type="match status" value="1"/>
</dbReference>
<organism evidence="12 13">
    <name type="scientific">Acidovorax delafieldii 2AN</name>
    <dbReference type="NCBI Taxonomy" id="573060"/>
    <lineage>
        <taxon>Bacteria</taxon>
        <taxon>Pseudomonadati</taxon>
        <taxon>Pseudomonadota</taxon>
        <taxon>Betaproteobacteria</taxon>
        <taxon>Burkholderiales</taxon>
        <taxon>Comamonadaceae</taxon>
        <taxon>Acidovorax</taxon>
    </lineage>
</organism>
<keyword evidence="7 10" id="KW-1133">Transmembrane helix</keyword>
<evidence type="ECO:0000313" key="12">
    <source>
        <dbReference type="EMBL" id="EER58652.1"/>
    </source>
</evidence>
<dbReference type="GO" id="GO:0005886">
    <property type="term" value="C:plasma membrane"/>
    <property type="evidence" value="ECO:0007669"/>
    <property type="project" value="UniProtKB-SubCell"/>
</dbReference>
<keyword evidence="9 10" id="KW-0472">Membrane</keyword>
<comment type="subcellular location">
    <subcellularLocation>
        <location evidence="1">Cell inner membrane</location>
    </subcellularLocation>
    <subcellularLocation>
        <location evidence="2 10">Cell membrane</location>
        <topology evidence="2 10">Multi-pass membrane protein</topology>
    </subcellularLocation>
</comment>
<feature type="transmembrane region" description="Helical" evidence="10">
    <location>
        <begin position="129"/>
        <end position="151"/>
    </location>
</feature>
<evidence type="ECO:0000256" key="1">
    <source>
        <dbReference type="ARBA" id="ARBA00004533"/>
    </source>
</evidence>
<dbReference type="SUPFAM" id="SSF161098">
    <property type="entry name" value="MetI-like"/>
    <property type="match status" value="1"/>
</dbReference>
<reference evidence="12 13" key="1">
    <citation type="submission" date="2009-05" db="EMBL/GenBank/DDBJ databases">
        <title>The draft genome of Acidovorax delafieldii 2AN.</title>
        <authorList>
            <consortium name="US DOE Joint Genome Institute (JGI-PGF)"/>
            <person name="Lucas S."/>
            <person name="Copeland A."/>
            <person name="Lapidus A."/>
            <person name="Glavina del Rio T."/>
            <person name="Tice H."/>
            <person name="Bruce D."/>
            <person name="Goodwin L."/>
            <person name="Pitluck S."/>
            <person name="Larimer F."/>
            <person name="Land M.L."/>
            <person name="Hauser L."/>
            <person name="Shelobolina E.S."/>
            <person name="Picardal F."/>
            <person name="Roden E."/>
            <person name="Emerson D."/>
        </authorList>
    </citation>
    <scope>NUCLEOTIDE SEQUENCE [LARGE SCALE GENOMIC DNA]</scope>
    <source>
        <strain evidence="12 13">2AN</strain>
    </source>
</reference>
<feature type="transmembrane region" description="Helical" evidence="10">
    <location>
        <begin position="253"/>
        <end position="273"/>
    </location>
</feature>
<dbReference type="FunFam" id="1.10.3720.10:FF:000003">
    <property type="entry name" value="Aliphatic sulfonate ABC transporter permease"/>
    <property type="match status" value="1"/>
</dbReference>
<comment type="similarity">
    <text evidence="10">Belongs to the binding-protein-dependent transport system permease family.</text>
</comment>
<evidence type="ECO:0000259" key="11">
    <source>
        <dbReference type="PROSITE" id="PS50928"/>
    </source>
</evidence>
<protein>
    <submittedName>
        <fullName evidence="12">Nitrate ABC transporter, inner membrane subunit</fullName>
    </submittedName>
</protein>
<dbReference type="InterPro" id="IPR005889">
    <property type="entry name" value="NtrB"/>
</dbReference>
<evidence type="ECO:0000313" key="13">
    <source>
        <dbReference type="Proteomes" id="UP000003856"/>
    </source>
</evidence>
<dbReference type="PANTHER" id="PTHR30151">
    <property type="entry name" value="ALKANE SULFONATE ABC TRANSPORTER-RELATED, MEMBRANE SUBUNIT"/>
    <property type="match status" value="1"/>
</dbReference>
<gene>
    <name evidence="12" type="ORF">AcdelDRAFT_3775</name>
</gene>
<evidence type="ECO:0000256" key="3">
    <source>
        <dbReference type="ARBA" id="ARBA00022448"/>
    </source>
</evidence>
<dbReference type="PROSITE" id="PS50928">
    <property type="entry name" value="ABC_TM1"/>
    <property type="match status" value="1"/>
</dbReference>
<dbReference type="Gene3D" id="1.10.3720.10">
    <property type="entry name" value="MetI-like"/>
    <property type="match status" value="1"/>
</dbReference>
<feature type="transmembrane region" description="Helical" evidence="10">
    <location>
        <begin position="285"/>
        <end position="311"/>
    </location>
</feature>
<dbReference type="GO" id="GO:0042918">
    <property type="term" value="P:alkanesulfonate transmembrane transport"/>
    <property type="evidence" value="ECO:0007669"/>
    <property type="project" value="UniProtKB-ARBA"/>
</dbReference>
<keyword evidence="4" id="KW-1003">Cell membrane</keyword>
<dbReference type="NCBIfam" id="TIGR01183">
    <property type="entry name" value="ntrB"/>
    <property type="match status" value="1"/>
</dbReference>